<dbReference type="PANTHER" id="PTHR48475:SF2">
    <property type="entry name" value="RIBONUCLEASE H"/>
    <property type="match status" value="1"/>
</dbReference>
<dbReference type="Gene3D" id="1.10.340.70">
    <property type="match status" value="1"/>
</dbReference>
<reference evidence="2 3" key="1">
    <citation type="journal article" date="2021" name="Comput. Struct. Biotechnol. J.">
        <title>De novo genome assembly of the potent medicinal plant Rehmannia glutinosa using nanopore technology.</title>
        <authorList>
            <person name="Ma L."/>
            <person name="Dong C."/>
            <person name="Song C."/>
            <person name="Wang X."/>
            <person name="Zheng X."/>
            <person name="Niu Y."/>
            <person name="Chen S."/>
            <person name="Feng W."/>
        </authorList>
    </citation>
    <scope>NUCLEOTIDE SEQUENCE [LARGE SCALE GENOMIC DNA]</scope>
    <source>
        <strain evidence="2">DH-2019</strain>
    </source>
</reference>
<dbReference type="PANTHER" id="PTHR48475">
    <property type="entry name" value="RIBONUCLEASE H"/>
    <property type="match status" value="1"/>
</dbReference>
<dbReference type="Proteomes" id="UP001318860">
    <property type="component" value="Unassembled WGS sequence"/>
</dbReference>
<sequence length="197" mass="22453">MNSIIQYLEKGVQPENKVEARTLRTQAAQFTLVDGVLYKRGYSVPLLQCLSETDADYALREVHEGICGNHAGGQTLAYKLIRQGYYWLSLRKDATDLVKRCERCQRFAPQVRYHPEQLTSVFSPWSFAKWGMDLIGPLPTGKGEGFHIKNHFSTPYHPQSNGQVEAVNKILKYTLKARLEESKGNWPEELPVVSRVI</sequence>
<comment type="caution">
    <text evidence="2">The sequence shown here is derived from an EMBL/GenBank/DDBJ whole genome shotgun (WGS) entry which is preliminary data.</text>
</comment>
<protein>
    <recommendedName>
        <fullName evidence="1">Integrase zinc-binding domain-containing protein</fullName>
    </recommendedName>
</protein>
<evidence type="ECO:0000313" key="3">
    <source>
        <dbReference type="Proteomes" id="UP001318860"/>
    </source>
</evidence>
<evidence type="ECO:0000313" key="2">
    <source>
        <dbReference type="EMBL" id="KAK6139010.1"/>
    </source>
</evidence>
<dbReference type="InterPro" id="IPR012337">
    <property type="entry name" value="RNaseH-like_sf"/>
</dbReference>
<dbReference type="EMBL" id="JABTTQ020000555">
    <property type="protein sequence ID" value="KAK6139010.1"/>
    <property type="molecule type" value="Genomic_DNA"/>
</dbReference>
<dbReference type="Gene3D" id="3.30.420.10">
    <property type="entry name" value="Ribonuclease H-like superfamily/Ribonuclease H"/>
    <property type="match status" value="1"/>
</dbReference>
<proteinExistence type="predicted"/>
<evidence type="ECO:0000259" key="1">
    <source>
        <dbReference type="Pfam" id="PF17921"/>
    </source>
</evidence>
<feature type="domain" description="Integrase zinc-binding" evidence="1">
    <location>
        <begin position="58"/>
        <end position="109"/>
    </location>
</feature>
<accession>A0ABR0VUQ1</accession>
<dbReference type="Pfam" id="PF17921">
    <property type="entry name" value="Integrase_H2C2"/>
    <property type="match status" value="1"/>
</dbReference>
<keyword evidence="3" id="KW-1185">Reference proteome</keyword>
<dbReference type="InterPro" id="IPR036397">
    <property type="entry name" value="RNaseH_sf"/>
</dbReference>
<gene>
    <name evidence="2" type="ORF">DH2020_027247</name>
</gene>
<name>A0ABR0VUQ1_REHGL</name>
<organism evidence="2 3">
    <name type="scientific">Rehmannia glutinosa</name>
    <name type="common">Chinese foxglove</name>
    <dbReference type="NCBI Taxonomy" id="99300"/>
    <lineage>
        <taxon>Eukaryota</taxon>
        <taxon>Viridiplantae</taxon>
        <taxon>Streptophyta</taxon>
        <taxon>Embryophyta</taxon>
        <taxon>Tracheophyta</taxon>
        <taxon>Spermatophyta</taxon>
        <taxon>Magnoliopsida</taxon>
        <taxon>eudicotyledons</taxon>
        <taxon>Gunneridae</taxon>
        <taxon>Pentapetalae</taxon>
        <taxon>asterids</taxon>
        <taxon>lamiids</taxon>
        <taxon>Lamiales</taxon>
        <taxon>Orobanchaceae</taxon>
        <taxon>Rehmannieae</taxon>
        <taxon>Rehmannia</taxon>
    </lineage>
</organism>
<dbReference type="InterPro" id="IPR041588">
    <property type="entry name" value="Integrase_H2C2"/>
</dbReference>
<dbReference type="SUPFAM" id="SSF53098">
    <property type="entry name" value="Ribonuclease H-like"/>
    <property type="match status" value="1"/>
</dbReference>